<dbReference type="InterPro" id="IPR035994">
    <property type="entry name" value="Nucleoside_phosphorylase_sf"/>
</dbReference>
<gene>
    <name evidence="2" type="ORF">RFI_23488</name>
</gene>
<evidence type="ECO:0000313" key="3">
    <source>
        <dbReference type="Proteomes" id="UP000023152"/>
    </source>
</evidence>
<dbReference type="Gene3D" id="3.40.50.1580">
    <property type="entry name" value="Nucleoside phosphorylase domain"/>
    <property type="match status" value="2"/>
</dbReference>
<dbReference type="AlphaFoldDB" id="X6MJT2"/>
<dbReference type="OrthoDB" id="10261782at2759"/>
<accession>X6MJT2</accession>
<dbReference type="EMBL" id="ASPP01020340">
    <property type="protein sequence ID" value="ETO13881.1"/>
    <property type="molecule type" value="Genomic_DNA"/>
</dbReference>
<reference evidence="2 3" key="1">
    <citation type="journal article" date="2013" name="Curr. Biol.">
        <title>The Genome of the Foraminiferan Reticulomyxa filosa.</title>
        <authorList>
            <person name="Glockner G."/>
            <person name="Hulsmann N."/>
            <person name="Schleicher M."/>
            <person name="Noegel A.A."/>
            <person name="Eichinger L."/>
            <person name="Gallinger C."/>
            <person name="Pawlowski J."/>
            <person name="Sierra R."/>
            <person name="Euteneuer U."/>
            <person name="Pillet L."/>
            <person name="Moustafa A."/>
            <person name="Platzer M."/>
            <person name="Groth M."/>
            <person name="Szafranski K."/>
            <person name="Schliwa M."/>
        </authorList>
    </citation>
    <scope>NUCLEOTIDE SEQUENCE [LARGE SCALE GENOMIC DNA]</scope>
</reference>
<proteinExistence type="predicted"/>
<evidence type="ECO:0000313" key="2">
    <source>
        <dbReference type="EMBL" id="ETO13881.1"/>
    </source>
</evidence>
<protein>
    <submittedName>
        <fullName evidence="2">Uncharacterized protein</fullName>
    </submittedName>
</protein>
<dbReference type="SUPFAM" id="SSF53167">
    <property type="entry name" value="Purine and uridine phosphorylases"/>
    <property type="match status" value="2"/>
</dbReference>
<evidence type="ECO:0000256" key="1">
    <source>
        <dbReference type="SAM" id="MobiDB-lite"/>
    </source>
</evidence>
<dbReference type="GO" id="GO:0009116">
    <property type="term" value="P:nucleoside metabolic process"/>
    <property type="evidence" value="ECO:0007669"/>
    <property type="project" value="InterPro"/>
</dbReference>
<name>X6MJT2_RETFI</name>
<comment type="caution">
    <text evidence="2">The sequence shown here is derived from an EMBL/GenBank/DDBJ whole genome shotgun (WGS) entry which is preliminary data.</text>
</comment>
<sequence length="705" mass="81477">MNWYSEVYPYHDLFHYQDLCTDIDHLRIFLTKVLDLRIDTKSNKTSITTNNVSLDTRYALSEHCVSRLTNRNGPIPVWTIHEPFRFDVGKWLDCPLSFPLNLLSGFSTIAFSTGSKRALDGLSFDEYNYIVNLLHGVIGHNNLCFMNLFMAFDSHRMYADASALEKESSKVDKVTQNNKQDKDKDKGKGNGKGNEEKEKDDEMSMHQFALIHDYIDFHGGFPRYPFPLFPSNVIEESEKTDKELKESTKFPELHFDYKRGTSDHTKSDCSYATVISCIADIHGSKTKTYGYGWWPGPQLPSKAELTVCQKAHCELVGISNPELAVLARQLGHDGFNVAFVANYRDLQHVSSLEMMQECTHNIYDVSIFIKQISNDLIAKLPTSSKTQHSLTKSYVHEQQLQLLKGVDFPVNIPTYQVLFDVEIEWITINNARDWLSKQWKFDTEHEKIENVLFSHFSHPFLYQQENKGTEVLSINLAQIPGFMDHYCGGVAYTHFHYQNVNPLDWTLKIYKNCQDKSKYYAVVAPQWFVERDRDNMKEHLHGNDPFESSKKNIKKRSAYDQALRNFYRYSPSLWNLNFFVRVLWKCGIKNIVFLTELLGTDNEKFNLPPRNGVVLVSNYVDESRWSCLTGPNDERLGPRFIPITEPMDGNDILYKTAKRKNFGELTLRQVEVVHAPPYALISPLSKQFYASFGIPVIFSFFFGNH</sequence>
<dbReference type="Proteomes" id="UP000023152">
    <property type="component" value="Unassembled WGS sequence"/>
</dbReference>
<keyword evidence="3" id="KW-1185">Reference proteome</keyword>
<organism evidence="2 3">
    <name type="scientific">Reticulomyxa filosa</name>
    <dbReference type="NCBI Taxonomy" id="46433"/>
    <lineage>
        <taxon>Eukaryota</taxon>
        <taxon>Sar</taxon>
        <taxon>Rhizaria</taxon>
        <taxon>Retaria</taxon>
        <taxon>Foraminifera</taxon>
        <taxon>Monothalamids</taxon>
        <taxon>Reticulomyxidae</taxon>
        <taxon>Reticulomyxa</taxon>
    </lineage>
</organism>
<feature type="region of interest" description="Disordered" evidence="1">
    <location>
        <begin position="169"/>
        <end position="202"/>
    </location>
</feature>
<dbReference type="GO" id="GO:0003824">
    <property type="term" value="F:catalytic activity"/>
    <property type="evidence" value="ECO:0007669"/>
    <property type="project" value="InterPro"/>
</dbReference>